<accession>A0A1H2M9T0</accession>
<organism evidence="1 2">
    <name type="scientific">Microlunatus sagamiharensis</name>
    <dbReference type="NCBI Taxonomy" id="546874"/>
    <lineage>
        <taxon>Bacteria</taxon>
        <taxon>Bacillati</taxon>
        <taxon>Actinomycetota</taxon>
        <taxon>Actinomycetes</taxon>
        <taxon>Propionibacteriales</taxon>
        <taxon>Propionibacteriaceae</taxon>
        <taxon>Microlunatus</taxon>
    </lineage>
</organism>
<dbReference type="STRING" id="546874.SAMN04488544_1632"/>
<evidence type="ECO:0008006" key="3">
    <source>
        <dbReference type="Google" id="ProtNLM"/>
    </source>
</evidence>
<reference evidence="2" key="1">
    <citation type="submission" date="2016-10" db="EMBL/GenBank/DDBJ databases">
        <authorList>
            <person name="Varghese N."/>
            <person name="Submissions S."/>
        </authorList>
    </citation>
    <scope>NUCLEOTIDE SEQUENCE [LARGE SCALE GENOMIC DNA]</scope>
    <source>
        <strain evidence="2">DSM 21743</strain>
    </source>
</reference>
<evidence type="ECO:0000313" key="1">
    <source>
        <dbReference type="EMBL" id="SDU89795.1"/>
    </source>
</evidence>
<dbReference type="AlphaFoldDB" id="A0A1H2M9T0"/>
<protein>
    <recommendedName>
        <fullName evidence="3">Asp23 family, cell envelope-related function</fullName>
    </recommendedName>
</protein>
<name>A0A1H2M9T0_9ACTN</name>
<dbReference type="Proteomes" id="UP000198825">
    <property type="component" value="Chromosome I"/>
</dbReference>
<dbReference type="OrthoDB" id="3711227at2"/>
<keyword evidence="2" id="KW-1185">Reference proteome</keyword>
<dbReference type="RefSeq" id="WP_091073998.1">
    <property type="nucleotide sequence ID" value="NZ_LT629799.1"/>
</dbReference>
<proteinExistence type="predicted"/>
<sequence length="195" mass="20796">MADDTRLSCGRSIDDVWSHLDGAPDEHERSCPYCLEARARLLRLSGAAVDLRTSEAADPSLQPDVGFTASVMGLVRAEVRRGQAIPLDGDEDPGLTISEQAVVGLVWAAADSVPGVRARRCRVRVAVDDEPDLDGDAARVFEGGTLVDVDLSIALQPGTALVEATTLLRGRVADRVGEESGLRVRRVDLAVEDVL</sequence>
<dbReference type="EMBL" id="LT629799">
    <property type="protein sequence ID" value="SDU89795.1"/>
    <property type="molecule type" value="Genomic_DNA"/>
</dbReference>
<gene>
    <name evidence="1" type="ORF">SAMN04488544_1632</name>
</gene>
<evidence type="ECO:0000313" key="2">
    <source>
        <dbReference type="Proteomes" id="UP000198825"/>
    </source>
</evidence>